<dbReference type="RefSeq" id="WP_094013183.1">
    <property type="nucleotide sequence ID" value="NZ_NMQW01000002.1"/>
</dbReference>
<dbReference type="EMBL" id="NMQW01000002">
    <property type="protein sequence ID" value="OXM87933.1"/>
    <property type="molecule type" value="Genomic_DNA"/>
</dbReference>
<gene>
    <name evidence="1" type="ORF">CF651_02175</name>
</gene>
<sequence>MRVFLLHSNEPTLHLLLERLRIPHGTQLTAQQEKQQPCIIHWGCYHAEKASRLLVQPIKCQLRANNPRKAAVVLKLHGIRWESARQQTAEQELVDAEVQQEGRLQPPQYTYEYIVPVFHLQALTLFQRKQGIFYGAPHPMQTQQPPDDFTEVTEETPSYHAIRAKREAVKAIYALGLDFGVVRIGVGKGGELFITELETAPTLTARLAELFSDALHRFAEEQEAEDYTPRPAVMLGADPEFVLRNPQGKIIFASRFMEKDGPVGCDAIVLPSFRKIYPLAELRPEPSRDIGQLLKNIHRTMQNASRKISDESLEWLAGGMPVKGFPLGGHIHFSGVPLSSEFLRVLDNYLALPLVLLEDTTTGLRKPRYGFLGDFRRQRHGGFEYRVLPSWLVSPRLARGVLSLAKLIADHYRQLRSRPLDEPLVQEAYYLGDKQRIRPLLPGLWNDLVRLPAYRTHERYLTPLKTMMLHMECWKEQEDIRVRWKIGPFARKEVSSINS</sequence>
<comment type="caution">
    <text evidence="1">The sequence shown here is derived from an EMBL/GenBank/DDBJ whole genome shotgun (WGS) entry which is preliminary data.</text>
</comment>
<evidence type="ECO:0000313" key="2">
    <source>
        <dbReference type="Proteomes" id="UP000215509"/>
    </source>
</evidence>
<dbReference type="InterPro" id="IPR025681">
    <property type="entry name" value="COOH-NH2_lig"/>
</dbReference>
<dbReference type="OrthoDB" id="2078085at2"/>
<reference evidence="1 2" key="1">
    <citation type="submission" date="2017-07" db="EMBL/GenBank/DDBJ databases">
        <title>Genome sequencing and assembly of Paenibacillus rigui.</title>
        <authorList>
            <person name="Mayilraj S."/>
        </authorList>
    </citation>
    <scope>NUCLEOTIDE SEQUENCE [LARGE SCALE GENOMIC DNA]</scope>
    <source>
        <strain evidence="1 2">JCM 16352</strain>
    </source>
</reference>
<keyword evidence="2" id="KW-1185">Reference proteome</keyword>
<name>A0A229UX45_9BACL</name>
<accession>A0A229UX45</accession>
<dbReference type="Proteomes" id="UP000215509">
    <property type="component" value="Unassembled WGS sequence"/>
</dbReference>
<organism evidence="1 2">
    <name type="scientific">Paenibacillus rigui</name>
    <dbReference type="NCBI Taxonomy" id="554312"/>
    <lineage>
        <taxon>Bacteria</taxon>
        <taxon>Bacillati</taxon>
        <taxon>Bacillota</taxon>
        <taxon>Bacilli</taxon>
        <taxon>Bacillales</taxon>
        <taxon>Paenibacillaceae</taxon>
        <taxon>Paenibacillus</taxon>
    </lineage>
</organism>
<protein>
    <submittedName>
        <fullName evidence="1">Uncharacterized protein</fullName>
    </submittedName>
</protein>
<dbReference type="Pfam" id="PF14395">
    <property type="entry name" value="COOH-NH2_lig"/>
    <property type="match status" value="1"/>
</dbReference>
<proteinExistence type="predicted"/>
<evidence type="ECO:0000313" key="1">
    <source>
        <dbReference type="EMBL" id="OXM87933.1"/>
    </source>
</evidence>
<dbReference type="AlphaFoldDB" id="A0A229UX45"/>